<dbReference type="RefSeq" id="WP_115309859.1">
    <property type="nucleotide sequence ID" value="NZ_UHIO01000001.1"/>
</dbReference>
<organism evidence="9 10">
    <name type="scientific">Veillonella criceti</name>
    <dbReference type="NCBI Taxonomy" id="103891"/>
    <lineage>
        <taxon>Bacteria</taxon>
        <taxon>Bacillati</taxon>
        <taxon>Bacillota</taxon>
        <taxon>Negativicutes</taxon>
        <taxon>Veillonellales</taxon>
        <taxon>Veillonellaceae</taxon>
        <taxon>Veillonella</taxon>
    </lineage>
</organism>
<dbReference type="PANTHER" id="PTHR14969:SF62">
    <property type="entry name" value="DECAPRENYLPHOSPHORYL-5-PHOSPHORIBOSE PHOSPHATASE RV3807C-RELATED"/>
    <property type="match status" value="1"/>
</dbReference>
<evidence type="ECO:0000256" key="3">
    <source>
        <dbReference type="ARBA" id="ARBA00022692"/>
    </source>
</evidence>
<dbReference type="EC" id="3.6.1.27" evidence="9"/>
<sequence length="233" mass="26212">MESVLNYIQQVDFAILNYIWLHGHTNWLDSFMITITTLGDSGVIWIAVGIYLLWRSEYRKTGIAIVVALALGFLICNLGIKPLVGRIRPFEWQPTLQLLITAPQGYSFPSGHTWSSFAIATILMLDKIPRRYWGLGLAAFIGISRIYLYAHFPTDVLVGMILGILIGCISLNVLNYLLTVYGDKLPNCINDYVNGGMAPAILHQKFNNDEEEIENMAKSEIVSASLDNYYTEK</sequence>
<dbReference type="SUPFAM" id="SSF48317">
    <property type="entry name" value="Acid phosphatase/Vanadium-dependent haloperoxidase"/>
    <property type="match status" value="1"/>
</dbReference>
<evidence type="ECO:0000313" key="9">
    <source>
        <dbReference type="EMBL" id="SUP41630.1"/>
    </source>
</evidence>
<dbReference type="CDD" id="cd03392">
    <property type="entry name" value="PAP2_like_2"/>
    <property type="match status" value="1"/>
</dbReference>
<dbReference type="InterPro" id="IPR000326">
    <property type="entry name" value="PAP2/HPO"/>
</dbReference>
<reference evidence="9 10" key="1">
    <citation type="submission" date="2018-06" db="EMBL/GenBank/DDBJ databases">
        <authorList>
            <consortium name="Pathogen Informatics"/>
            <person name="Doyle S."/>
        </authorList>
    </citation>
    <scope>NUCLEOTIDE SEQUENCE [LARGE SCALE GENOMIC DNA]</scope>
    <source>
        <strain evidence="9 10">NCTC12020</strain>
    </source>
</reference>
<dbReference type="OrthoDB" id="9789113at2"/>
<comment type="subcellular location">
    <subcellularLocation>
        <location evidence="1">Cell membrane</location>
        <topology evidence="1">Multi-pass membrane protein</topology>
    </subcellularLocation>
</comment>
<feature type="transmembrane region" description="Helical" evidence="7">
    <location>
        <begin position="61"/>
        <end position="80"/>
    </location>
</feature>
<dbReference type="InterPro" id="IPR036938">
    <property type="entry name" value="PAP2/HPO_sf"/>
</dbReference>
<evidence type="ECO:0000256" key="6">
    <source>
        <dbReference type="ARBA" id="ARBA00023136"/>
    </source>
</evidence>
<evidence type="ECO:0000256" key="1">
    <source>
        <dbReference type="ARBA" id="ARBA00004651"/>
    </source>
</evidence>
<evidence type="ECO:0000256" key="2">
    <source>
        <dbReference type="ARBA" id="ARBA00022475"/>
    </source>
</evidence>
<protein>
    <submittedName>
        <fullName evidence="9">Undecaprenyl-diphosphatase BcrC</fullName>
        <ecNumber evidence="9">3.6.1.27</ecNumber>
    </submittedName>
</protein>
<keyword evidence="3 7" id="KW-0812">Transmembrane</keyword>
<feature type="transmembrane region" description="Helical" evidence="7">
    <location>
        <begin position="132"/>
        <end position="150"/>
    </location>
</feature>
<accession>A0A380NI28</accession>
<feature type="transmembrane region" description="Helical" evidence="7">
    <location>
        <begin position="156"/>
        <end position="178"/>
    </location>
</feature>
<dbReference type="Pfam" id="PF01569">
    <property type="entry name" value="PAP2"/>
    <property type="match status" value="1"/>
</dbReference>
<keyword evidence="6 7" id="KW-0472">Membrane</keyword>
<dbReference type="SMART" id="SM00014">
    <property type="entry name" value="acidPPc"/>
    <property type="match status" value="1"/>
</dbReference>
<evidence type="ECO:0000256" key="5">
    <source>
        <dbReference type="ARBA" id="ARBA00022989"/>
    </source>
</evidence>
<evidence type="ECO:0000256" key="4">
    <source>
        <dbReference type="ARBA" id="ARBA00022801"/>
    </source>
</evidence>
<feature type="domain" description="Phosphatidic acid phosphatase type 2/haloperoxidase" evidence="8">
    <location>
        <begin position="61"/>
        <end position="171"/>
    </location>
</feature>
<keyword evidence="10" id="KW-1185">Reference proteome</keyword>
<dbReference type="GO" id="GO:0005886">
    <property type="term" value="C:plasma membrane"/>
    <property type="evidence" value="ECO:0007669"/>
    <property type="project" value="UniProtKB-SubCell"/>
</dbReference>
<evidence type="ECO:0000313" key="10">
    <source>
        <dbReference type="Proteomes" id="UP000255367"/>
    </source>
</evidence>
<dbReference type="Proteomes" id="UP000255367">
    <property type="component" value="Unassembled WGS sequence"/>
</dbReference>
<keyword evidence="2" id="KW-1003">Cell membrane</keyword>
<dbReference type="Gene3D" id="1.20.144.10">
    <property type="entry name" value="Phosphatidic acid phosphatase type 2/haloperoxidase"/>
    <property type="match status" value="2"/>
</dbReference>
<keyword evidence="5 7" id="KW-1133">Transmembrane helix</keyword>
<keyword evidence="4 9" id="KW-0378">Hydrolase</keyword>
<dbReference type="AlphaFoldDB" id="A0A380NI28"/>
<proteinExistence type="predicted"/>
<dbReference type="PANTHER" id="PTHR14969">
    <property type="entry name" value="SPHINGOSINE-1-PHOSPHATE PHOSPHOHYDROLASE"/>
    <property type="match status" value="1"/>
</dbReference>
<evidence type="ECO:0000259" key="8">
    <source>
        <dbReference type="SMART" id="SM00014"/>
    </source>
</evidence>
<dbReference type="EMBL" id="UHIO01000001">
    <property type="protein sequence ID" value="SUP41630.1"/>
    <property type="molecule type" value="Genomic_DNA"/>
</dbReference>
<gene>
    <name evidence="9" type="primary">bcrC</name>
    <name evidence="9" type="ORF">NCTC12020_00625</name>
</gene>
<dbReference type="GO" id="GO:0050380">
    <property type="term" value="F:undecaprenyl-diphosphatase activity"/>
    <property type="evidence" value="ECO:0007669"/>
    <property type="project" value="UniProtKB-EC"/>
</dbReference>
<feature type="transmembrane region" description="Helical" evidence="7">
    <location>
        <begin position="106"/>
        <end position="125"/>
    </location>
</feature>
<name>A0A380NI28_9FIRM</name>
<feature type="transmembrane region" description="Helical" evidence="7">
    <location>
        <begin position="31"/>
        <end position="54"/>
    </location>
</feature>
<evidence type="ECO:0000256" key="7">
    <source>
        <dbReference type="SAM" id="Phobius"/>
    </source>
</evidence>